<dbReference type="Gene3D" id="3.30.700.10">
    <property type="entry name" value="Glycoprotein, Type 4 Pilin"/>
    <property type="match status" value="1"/>
</dbReference>
<comment type="caution">
    <text evidence="8">The sequence shown here is derived from an EMBL/GenBank/DDBJ whole genome shotgun (WGS) entry which is preliminary data.</text>
</comment>
<gene>
    <name evidence="8" type="ORF">A2Y62_06720</name>
</gene>
<dbReference type="InterPro" id="IPR013545">
    <property type="entry name" value="T2SS_protein-GspG_C"/>
</dbReference>
<dbReference type="STRING" id="1817863.A2Y62_06720"/>
<name>A0A1F5VM78_9BACT</name>
<feature type="domain" description="Type II secretion system protein GspG C-terminal" evidence="7">
    <location>
        <begin position="29"/>
        <end position="130"/>
    </location>
</feature>
<feature type="transmembrane region" description="Helical" evidence="6">
    <location>
        <begin position="12"/>
        <end position="31"/>
    </location>
</feature>
<dbReference type="PRINTS" id="PR00813">
    <property type="entry name" value="BCTERIALGSPG"/>
</dbReference>
<reference evidence="8 9" key="1">
    <citation type="journal article" date="2016" name="Nat. Commun.">
        <title>Thousands of microbial genomes shed light on interconnected biogeochemical processes in an aquifer system.</title>
        <authorList>
            <person name="Anantharaman K."/>
            <person name="Brown C.T."/>
            <person name="Hug L.A."/>
            <person name="Sharon I."/>
            <person name="Castelle C.J."/>
            <person name="Probst A.J."/>
            <person name="Thomas B.C."/>
            <person name="Singh A."/>
            <person name="Wilkins M.J."/>
            <person name="Karaoz U."/>
            <person name="Brodie E.L."/>
            <person name="Williams K.H."/>
            <person name="Hubbard S.S."/>
            <person name="Banfield J.F."/>
        </authorList>
    </citation>
    <scope>NUCLEOTIDE SEQUENCE [LARGE SCALE GENOMIC DNA]</scope>
</reference>
<dbReference type="PROSITE" id="PS00409">
    <property type="entry name" value="PROKAR_NTER_METHYL"/>
    <property type="match status" value="1"/>
</dbReference>
<evidence type="ECO:0000256" key="2">
    <source>
        <dbReference type="ARBA" id="ARBA00022481"/>
    </source>
</evidence>
<protein>
    <recommendedName>
        <fullName evidence="7">Type II secretion system protein GspG C-terminal domain-containing protein</fullName>
    </recommendedName>
</protein>
<keyword evidence="5 6" id="KW-0472">Membrane</keyword>
<dbReference type="Pfam" id="PF07963">
    <property type="entry name" value="N_methyl"/>
    <property type="match status" value="1"/>
</dbReference>
<accession>A0A1F5VM78</accession>
<keyword evidence="2" id="KW-0488">Methylation</keyword>
<dbReference type="Pfam" id="PF08334">
    <property type="entry name" value="T2SSG"/>
    <property type="match status" value="1"/>
</dbReference>
<proteinExistence type="predicted"/>
<sequence>MKKQKGFTLIELLIVIAIIGIIAAIAIPNLLNALDRSRQKRSQADLRTWGSALGTYLVDWNFYPFDPTGPDAPIGPGVFLYDEFQADKYLESAPYQDGWNNVFRYTGGTDMISAWGYTICSLGKGNISETGGPPKFRCFQCDIRLRNGQFFMRPEGPQTDNIIGCVPTAPCI</sequence>
<dbReference type="InterPro" id="IPR012902">
    <property type="entry name" value="N_methyl_site"/>
</dbReference>
<dbReference type="InterPro" id="IPR000983">
    <property type="entry name" value="Bac_GSPG_pilin"/>
</dbReference>
<evidence type="ECO:0000256" key="3">
    <source>
        <dbReference type="ARBA" id="ARBA00022692"/>
    </source>
</evidence>
<keyword evidence="3 6" id="KW-0812">Transmembrane</keyword>
<evidence type="ECO:0000256" key="6">
    <source>
        <dbReference type="SAM" id="Phobius"/>
    </source>
</evidence>
<dbReference type="SUPFAM" id="SSF54523">
    <property type="entry name" value="Pili subunits"/>
    <property type="match status" value="1"/>
</dbReference>
<evidence type="ECO:0000259" key="7">
    <source>
        <dbReference type="Pfam" id="PF08334"/>
    </source>
</evidence>
<dbReference type="InterPro" id="IPR045584">
    <property type="entry name" value="Pilin-like"/>
</dbReference>
<evidence type="ECO:0000256" key="4">
    <source>
        <dbReference type="ARBA" id="ARBA00022989"/>
    </source>
</evidence>
<dbReference type="GO" id="GO:0015628">
    <property type="term" value="P:protein secretion by the type II secretion system"/>
    <property type="evidence" value="ECO:0007669"/>
    <property type="project" value="InterPro"/>
</dbReference>
<evidence type="ECO:0000313" key="9">
    <source>
        <dbReference type="Proteomes" id="UP000178943"/>
    </source>
</evidence>
<evidence type="ECO:0000256" key="1">
    <source>
        <dbReference type="ARBA" id="ARBA00004167"/>
    </source>
</evidence>
<organism evidence="8 9">
    <name type="scientific">Candidatus Fischerbacteria bacterium RBG_13_37_8</name>
    <dbReference type="NCBI Taxonomy" id="1817863"/>
    <lineage>
        <taxon>Bacteria</taxon>
        <taxon>Candidatus Fischeribacteriota</taxon>
    </lineage>
</organism>
<dbReference type="PANTHER" id="PTHR30093">
    <property type="entry name" value="GENERAL SECRETION PATHWAY PROTEIN G"/>
    <property type="match status" value="1"/>
</dbReference>
<dbReference type="GO" id="GO:0016020">
    <property type="term" value="C:membrane"/>
    <property type="evidence" value="ECO:0007669"/>
    <property type="project" value="UniProtKB-SubCell"/>
</dbReference>
<dbReference type="NCBIfam" id="TIGR02532">
    <property type="entry name" value="IV_pilin_GFxxxE"/>
    <property type="match status" value="1"/>
</dbReference>
<dbReference type="Proteomes" id="UP000178943">
    <property type="component" value="Unassembled WGS sequence"/>
</dbReference>
<dbReference type="AlphaFoldDB" id="A0A1F5VM78"/>
<dbReference type="GO" id="GO:0015627">
    <property type="term" value="C:type II protein secretion system complex"/>
    <property type="evidence" value="ECO:0007669"/>
    <property type="project" value="InterPro"/>
</dbReference>
<dbReference type="EMBL" id="MFGW01000136">
    <property type="protein sequence ID" value="OGF64522.1"/>
    <property type="molecule type" value="Genomic_DNA"/>
</dbReference>
<dbReference type="PANTHER" id="PTHR30093:SF44">
    <property type="entry name" value="TYPE II SECRETION SYSTEM CORE PROTEIN G"/>
    <property type="match status" value="1"/>
</dbReference>
<keyword evidence="4 6" id="KW-1133">Transmembrane helix</keyword>
<evidence type="ECO:0000313" key="8">
    <source>
        <dbReference type="EMBL" id="OGF64522.1"/>
    </source>
</evidence>
<evidence type="ECO:0000256" key="5">
    <source>
        <dbReference type="ARBA" id="ARBA00023136"/>
    </source>
</evidence>
<comment type="subcellular location">
    <subcellularLocation>
        <location evidence="1">Membrane</location>
        <topology evidence="1">Single-pass membrane protein</topology>
    </subcellularLocation>
</comment>